<keyword evidence="2" id="KW-0677">Repeat</keyword>
<reference evidence="4 5" key="1">
    <citation type="submission" date="2016-10" db="EMBL/GenBank/DDBJ databases">
        <authorList>
            <person name="de Groot N.N."/>
        </authorList>
    </citation>
    <scope>NUCLEOTIDE SEQUENCE [LARGE SCALE GENOMIC DNA]</scope>
    <source>
        <strain evidence="4 5">DSM 45610</strain>
    </source>
</reference>
<dbReference type="Pfam" id="PF01839">
    <property type="entry name" value="FG-GAP"/>
    <property type="match status" value="1"/>
</dbReference>
<dbReference type="PANTHER" id="PTHR46580">
    <property type="entry name" value="SENSOR KINASE-RELATED"/>
    <property type="match status" value="1"/>
</dbReference>
<dbReference type="AlphaFoldDB" id="A0A1H3CWA5"/>
<evidence type="ECO:0000256" key="1">
    <source>
        <dbReference type="ARBA" id="ARBA00022729"/>
    </source>
</evidence>
<protein>
    <submittedName>
        <fullName evidence="4">Repeat domain-containing protein</fullName>
    </submittedName>
</protein>
<feature type="domain" description="HYR" evidence="3">
    <location>
        <begin position="417"/>
        <end position="498"/>
    </location>
</feature>
<dbReference type="Proteomes" id="UP000198534">
    <property type="component" value="Unassembled WGS sequence"/>
</dbReference>
<dbReference type="Pfam" id="PF02494">
    <property type="entry name" value="HYR"/>
    <property type="match status" value="2"/>
</dbReference>
<dbReference type="SUPFAM" id="SSF69318">
    <property type="entry name" value="Integrin alpha N-terminal domain"/>
    <property type="match status" value="1"/>
</dbReference>
<proteinExistence type="predicted"/>
<evidence type="ECO:0000259" key="3">
    <source>
        <dbReference type="PROSITE" id="PS50825"/>
    </source>
</evidence>
<feature type="domain" description="HYR" evidence="3">
    <location>
        <begin position="499"/>
        <end position="579"/>
    </location>
</feature>
<keyword evidence="1" id="KW-0732">Signal</keyword>
<dbReference type="InterPro" id="IPR013517">
    <property type="entry name" value="FG-GAP"/>
</dbReference>
<dbReference type="InterPro" id="IPR028994">
    <property type="entry name" value="Integrin_alpha_N"/>
</dbReference>
<keyword evidence="5" id="KW-1185">Reference proteome</keyword>
<dbReference type="PANTHER" id="PTHR46580:SF4">
    <property type="entry name" value="ATP_GTP-BINDING PROTEIN"/>
    <property type="match status" value="1"/>
</dbReference>
<evidence type="ECO:0000313" key="4">
    <source>
        <dbReference type="EMBL" id="SDX57834.1"/>
    </source>
</evidence>
<dbReference type="PROSITE" id="PS50825">
    <property type="entry name" value="HYR"/>
    <property type="match status" value="2"/>
</dbReference>
<dbReference type="OrthoDB" id="9816120at2"/>
<dbReference type="Pfam" id="PF13517">
    <property type="entry name" value="FG-GAP_3"/>
    <property type="match status" value="3"/>
</dbReference>
<evidence type="ECO:0000256" key="2">
    <source>
        <dbReference type="ARBA" id="ARBA00022737"/>
    </source>
</evidence>
<name>A0A1H3CWA5_9BACL</name>
<dbReference type="InterPro" id="IPR003410">
    <property type="entry name" value="HYR_dom"/>
</dbReference>
<dbReference type="RefSeq" id="WP_091743037.1">
    <property type="nucleotide sequence ID" value="NZ_FNNQ01000028.1"/>
</dbReference>
<gene>
    <name evidence="4" type="ORF">SAMN05444487_1285</name>
</gene>
<dbReference type="Gene3D" id="2.60.40.10">
    <property type="entry name" value="Immunoglobulins"/>
    <property type="match status" value="1"/>
</dbReference>
<evidence type="ECO:0000313" key="5">
    <source>
        <dbReference type="Proteomes" id="UP000198534"/>
    </source>
</evidence>
<dbReference type="Gene3D" id="2.30.30.100">
    <property type="match status" value="6"/>
</dbReference>
<organism evidence="4 5">
    <name type="scientific">Marininema mesophilum</name>
    <dbReference type="NCBI Taxonomy" id="1048340"/>
    <lineage>
        <taxon>Bacteria</taxon>
        <taxon>Bacillati</taxon>
        <taxon>Bacillota</taxon>
        <taxon>Bacilli</taxon>
        <taxon>Bacillales</taxon>
        <taxon>Thermoactinomycetaceae</taxon>
        <taxon>Marininema</taxon>
    </lineage>
</organism>
<dbReference type="InterPro" id="IPR013783">
    <property type="entry name" value="Ig-like_fold"/>
</dbReference>
<dbReference type="EMBL" id="FNNQ01000028">
    <property type="protein sequence ID" value="SDX57834.1"/>
    <property type="molecule type" value="Genomic_DNA"/>
</dbReference>
<sequence>MVCPSFSTQTTFAVGSFPEGIINADFDGDGIPDLAVANDGDNTVSVLLGNGNGTFGPQTTFAVGTSPVWITSADFNDDGTPDLAVTNIDDNTVSVLLGDGLGGFAPQTTFAVGALPELITSADFDGNGIPDLAVTNAGGNTVSVLLGDGLGGFAPQTTFAVGSFPFGITSADFNGDGTPDLAVTNFFNSTVSVLLGDGLGGFAPQTTFAAGGFPQGITSADFNGDGIPDLAVNNVLDNTVSVLLGDGLGGFAPRTTFAVGSQPLGITTADFNCDGIPDLAVTSRVNNTVSVLLGDGLGGFAPQTTFAVGAFPFGITSADFNGDGAPDFAVTNENDSTVSVLLDSCVTPLTCTDLTLENDPGTCGATVPFPTPQCFNVSTVSDPATVPVGTPTLVTSTATSNVDPTNIEACTFTVTVNDTEPPVISGLSDIEVEATIDCGATVTFSEPTVTDNCPGTITTTFSPASGSFFPLGSTLVTCTATDSNGNSATGTFIVTVIDTAPPVISGLNDIDVETTNPIGTIVTYPEPTVTDNCPGTTITISCNPPSGSFFFIGSTVVTCTAIDSNGNSATATFTVAVFPFEEE</sequence>
<accession>A0A1H3CWA5</accession>